<dbReference type="EMBL" id="CP136522">
    <property type="protein sequence ID" value="WOT03821.1"/>
    <property type="molecule type" value="Genomic_DNA"/>
</dbReference>
<dbReference type="InterPro" id="IPR027278">
    <property type="entry name" value="ACCD_DCysDesulf"/>
</dbReference>
<organism evidence="4 5">
    <name type="scientific">Shewanella youngdeokensis</name>
    <dbReference type="NCBI Taxonomy" id="2999068"/>
    <lineage>
        <taxon>Bacteria</taxon>
        <taxon>Pseudomonadati</taxon>
        <taxon>Pseudomonadota</taxon>
        <taxon>Gammaproteobacteria</taxon>
        <taxon>Alteromonadales</taxon>
        <taxon>Shewanellaceae</taxon>
        <taxon>Shewanella</taxon>
    </lineage>
</organism>
<name>A0ABZ0JWA5_9GAMM</name>
<gene>
    <name evidence="4" type="ORF">RGE70_10735</name>
</gene>
<evidence type="ECO:0000313" key="5">
    <source>
        <dbReference type="Proteomes" id="UP001529491"/>
    </source>
</evidence>
<accession>A0ABZ0JWA5</accession>
<reference evidence="4 5" key="1">
    <citation type="submission" date="2023-10" db="EMBL/GenBank/DDBJ databases">
        <title>Complete genome sequence of Shewanella sp. DAU334.</title>
        <authorList>
            <person name="Lee Y.-S."/>
            <person name="Jeong H.-R."/>
            <person name="Hwang E.-J."/>
            <person name="Choi Y.-L."/>
            <person name="Kim G.-D."/>
        </authorList>
    </citation>
    <scope>NUCLEOTIDE SEQUENCE [LARGE SCALE GENOMIC DNA]</scope>
    <source>
        <strain evidence="4 5">DAU334</strain>
    </source>
</reference>
<dbReference type="PANTHER" id="PTHR43780">
    <property type="entry name" value="1-AMINOCYCLOPROPANE-1-CARBOXYLATE DEAMINASE-RELATED"/>
    <property type="match status" value="1"/>
</dbReference>
<evidence type="ECO:0000256" key="1">
    <source>
        <dbReference type="ARBA" id="ARBA00001933"/>
    </source>
</evidence>
<dbReference type="PANTHER" id="PTHR43780:SF2">
    <property type="entry name" value="1-AMINOCYCLOPROPANE-1-CARBOXYLATE DEAMINASE-RELATED"/>
    <property type="match status" value="1"/>
</dbReference>
<evidence type="ECO:0000256" key="3">
    <source>
        <dbReference type="ARBA" id="ARBA00022898"/>
    </source>
</evidence>
<dbReference type="PIRSF" id="PIRSF006278">
    <property type="entry name" value="ACCD_DCysDesulf"/>
    <property type="match status" value="1"/>
</dbReference>
<dbReference type="Gene3D" id="3.40.50.1100">
    <property type="match status" value="2"/>
</dbReference>
<protein>
    <submittedName>
        <fullName evidence="4">1-aminocyclopropane-1-carboxylate deaminase/D-cysteine desulfhydrase</fullName>
    </submittedName>
</protein>
<sequence length="310" mass="35422">MLVFTDTPVDWIDFNANRIYVKRDDLLHKEFSGNKARKFAYFLHNEFPGVTRLIGYGSPVANSLYSMSALAKLKGWQLDFYTDHIATQVLSSSVGNYAEAIKNGANVIDLSLRADRDDRSCRQYIEEVVLLEEPSALFVPEGGRCLYARDGVHQLAQEVVDWFTSQELTELTVFLPSGTGTTALFLNEYFVLNNHNINVMTCACVGGEAYLEQQFSELIEDSKFHPVVIKTAKKYHFGKLYKAFYDIWKKVGEQGIEFELLYDPKGWLCVEQYLQNNADTTVLYIHQGGLLGNATMLPRYQRKYEQVKKI</sequence>
<comment type="cofactor">
    <cofactor evidence="1">
        <name>pyridoxal 5'-phosphate</name>
        <dbReference type="ChEBI" id="CHEBI:597326"/>
    </cofactor>
</comment>
<keyword evidence="3" id="KW-0663">Pyridoxal phosphate</keyword>
<dbReference type="SUPFAM" id="SSF53686">
    <property type="entry name" value="Tryptophan synthase beta subunit-like PLP-dependent enzymes"/>
    <property type="match status" value="1"/>
</dbReference>
<dbReference type="InterPro" id="IPR036052">
    <property type="entry name" value="TrpB-like_PALP_sf"/>
</dbReference>
<dbReference type="Proteomes" id="UP001529491">
    <property type="component" value="Chromosome"/>
</dbReference>
<evidence type="ECO:0000313" key="4">
    <source>
        <dbReference type="EMBL" id="WOT03821.1"/>
    </source>
</evidence>
<proteinExistence type="inferred from homology"/>
<comment type="similarity">
    <text evidence="2">Belongs to the ACC deaminase/D-cysteine desulfhydrase family.</text>
</comment>
<evidence type="ECO:0000256" key="2">
    <source>
        <dbReference type="ARBA" id="ARBA00008639"/>
    </source>
</evidence>
<keyword evidence="5" id="KW-1185">Reference proteome</keyword>